<reference evidence="2 3" key="1">
    <citation type="submission" date="2019-02" db="EMBL/GenBank/DDBJ databases">
        <title>Deep-cultivation of Planctomycetes and their phenomic and genomic characterization uncovers novel biology.</title>
        <authorList>
            <person name="Wiegand S."/>
            <person name="Jogler M."/>
            <person name="Boedeker C."/>
            <person name="Pinto D."/>
            <person name="Vollmers J."/>
            <person name="Rivas-Marin E."/>
            <person name="Kohn T."/>
            <person name="Peeters S.H."/>
            <person name="Heuer A."/>
            <person name="Rast P."/>
            <person name="Oberbeckmann S."/>
            <person name="Bunk B."/>
            <person name="Jeske O."/>
            <person name="Meyerdierks A."/>
            <person name="Storesund J.E."/>
            <person name="Kallscheuer N."/>
            <person name="Luecker S."/>
            <person name="Lage O.M."/>
            <person name="Pohl T."/>
            <person name="Merkel B.J."/>
            <person name="Hornburger P."/>
            <person name="Mueller R.-W."/>
            <person name="Bruemmer F."/>
            <person name="Labrenz M."/>
            <person name="Spormann A.M."/>
            <person name="Op Den Camp H."/>
            <person name="Overmann J."/>
            <person name="Amann R."/>
            <person name="Jetten M.S.M."/>
            <person name="Mascher T."/>
            <person name="Medema M.H."/>
            <person name="Devos D.P."/>
            <person name="Kaster A.-K."/>
            <person name="Ovreas L."/>
            <person name="Rohde M."/>
            <person name="Galperin M.Y."/>
            <person name="Jogler C."/>
        </authorList>
    </citation>
    <scope>NUCLEOTIDE SEQUENCE [LARGE SCALE GENOMIC DNA]</scope>
    <source>
        <strain evidence="2 3">Pla123a</strain>
    </source>
</reference>
<name>A0A5C5YS21_9BACT</name>
<protein>
    <recommendedName>
        <fullName evidence="4">PEP-CTERM sorting domain-containing protein</fullName>
    </recommendedName>
</protein>
<accession>A0A5C5YS21</accession>
<dbReference type="EMBL" id="SJPO01000003">
    <property type="protein sequence ID" value="TWT77715.1"/>
    <property type="molecule type" value="Genomic_DNA"/>
</dbReference>
<evidence type="ECO:0000256" key="1">
    <source>
        <dbReference type="SAM" id="SignalP"/>
    </source>
</evidence>
<keyword evidence="1" id="KW-0732">Signal</keyword>
<gene>
    <name evidence="2" type="ORF">Pla123a_15110</name>
</gene>
<proteinExistence type="predicted"/>
<feature type="chain" id="PRO_5022859146" description="PEP-CTERM sorting domain-containing protein" evidence="1">
    <location>
        <begin position="25"/>
        <end position="226"/>
    </location>
</feature>
<evidence type="ECO:0008006" key="4">
    <source>
        <dbReference type="Google" id="ProtNLM"/>
    </source>
</evidence>
<evidence type="ECO:0000313" key="2">
    <source>
        <dbReference type="EMBL" id="TWT77715.1"/>
    </source>
</evidence>
<comment type="caution">
    <text evidence="2">The sequence shown here is derived from an EMBL/GenBank/DDBJ whole genome shotgun (WGS) entry which is preliminary data.</text>
</comment>
<evidence type="ECO:0000313" key="3">
    <source>
        <dbReference type="Proteomes" id="UP000318478"/>
    </source>
</evidence>
<dbReference type="Proteomes" id="UP000318478">
    <property type="component" value="Unassembled WGS sequence"/>
</dbReference>
<dbReference type="RefSeq" id="WP_146585471.1">
    <property type="nucleotide sequence ID" value="NZ_SJPO01000003.1"/>
</dbReference>
<keyword evidence="3" id="KW-1185">Reference proteome</keyword>
<dbReference type="AlphaFoldDB" id="A0A5C5YS21"/>
<organism evidence="2 3">
    <name type="scientific">Posidoniimonas polymericola</name>
    <dbReference type="NCBI Taxonomy" id="2528002"/>
    <lineage>
        <taxon>Bacteria</taxon>
        <taxon>Pseudomonadati</taxon>
        <taxon>Planctomycetota</taxon>
        <taxon>Planctomycetia</taxon>
        <taxon>Pirellulales</taxon>
        <taxon>Lacipirellulaceae</taxon>
        <taxon>Posidoniimonas</taxon>
    </lineage>
</organism>
<sequence precursor="true">MPRRLSLTAVLLLAGLGLAEQASAARYEFTGEVTDAGELSSFVPLGTPIVGEFTTASSSAPFGVARIGAEIGVFSLDHDGPMRLQLGSGLDRRDHLVLLPNPPPGSLITAMGPNVALTNELSLAPFDFLIDIVRPRGTLDYSQIPTELGPSLEGESSYLLLRSPTNAVDLKVAFRVTSFTQVPSPSACVLSTFLAAGLLPCRRRRPNSGDASLAGCLPPRKSRFEK</sequence>
<feature type="signal peptide" evidence="1">
    <location>
        <begin position="1"/>
        <end position="24"/>
    </location>
</feature>